<dbReference type="EMBL" id="JH169118">
    <property type="protein sequence ID" value="EHB05920.1"/>
    <property type="molecule type" value="Genomic_DNA"/>
</dbReference>
<feature type="compositionally biased region" description="Basic and acidic residues" evidence="1">
    <location>
        <begin position="1"/>
        <end position="14"/>
    </location>
</feature>
<organism evidence="2 3">
    <name type="scientific">Heterocephalus glaber</name>
    <name type="common">Naked mole rat</name>
    <dbReference type="NCBI Taxonomy" id="10181"/>
    <lineage>
        <taxon>Eukaryota</taxon>
        <taxon>Metazoa</taxon>
        <taxon>Chordata</taxon>
        <taxon>Craniata</taxon>
        <taxon>Vertebrata</taxon>
        <taxon>Euteleostomi</taxon>
        <taxon>Mammalia</taxon>
        <taxon>Eutheria</taxon>
        <taxon>Euarchontoglires</taxon>
        <taxon>Glires</taxon>
        <taxon>Rodentia</taxon>
        <taxon>Hystricomorpha</taxon>
        <taxon>Bathyergidae</taxon>
        <taxon>Heterocephalus</taxon>
    </lineage>
</organism>
<dbReference type="Proteomes" id="UP000006813">
    <property type="component" value="Unassembled WGS sequence"/>
</dbReference>
<gene>
    <name evidence="2" type="ORF">GW7_09001</name>
</gene>
<feature type="region of interest" description="Disordered" evidence="1">
    <location>
        <begin position="1"/>
        <end position="31"/>
    </location>
</feature>
<reference evidence="2 3" key="1">
    <citation type="journal article" date="2011" name="Nature">
        <title>Genome sequencing reveals insights into physiology and longevity of the naked mole rat.</title>
        <authorList>
            <person name="Kim E.B."/>
            <person name="Fang X."/>
            <person name="Fushan A.A."/>
            <person name="Huang Z."/>
            <person name="Lobanov A.V."/>
            <person name="Han L."/>
            <person name="Marino S.M."/>
            <person name="Sun X."/>
            <person name="Turanov A.A."/>
            <person name="Yang P."/>
            <person name="Yim S.H."/>
            <person name="Zhao X."/>
            <person name="Kasaikina M.V."/>
            <person name="Stoletzki N."/>
            <person name="Peng C."/>
            <person name="Polak P."/>
            <person name="Xiong Z."/>
            <person name="Kiezun A."/>
            <person name="Zhu Y."/>
            <person name="Chen Y."/>
            <person name="Kryukov G.V."/>
            <person name="Zhang Q."/>
            <person name="Peshkin L."/>
            <person name="Yang L."/>
            <person name="Bronson R.T."/>
            <person name="Buffenstein R."/>
            <person name="Wang B."/>
            <person name="Han C."/>
            <person name="Li Q."/>
            <person name="Chen L."/>
            <person name="Zhao W."/>
            <person name="Sunyaev S.R."/>
            <person name="Park T.J."/>
            <person name="Zhang G."/>
            <person name="Wang J."/>
            <person name="Gladyshev V.N."/>
        </authorList>
    </citation>
    <scope>NUCLEOTIDE SEQUENCE [LARGE SCALE GENOMIC DNA]</scope>
</reference>
<sequence>MLTGDRAGRPEAAARGRPSPRSGSSRSCCPPFRPGPLPAAALPLPCGRLTGTEPQAPGGHWYATRARLSCSGHRALPGSRGKFLRAALSSVVSGPRAVTLHIAFLTPGRRGCVLRGATGDRAALDSSYRLPTAVCSAASERTGWVRFRMSG</sequence>
<accession>G5B9F9</accession>
<proteinExistence type="predicted"/>
<evidence type="ECO:0000313" key="2">
    <source>
        <dbReference type="EMBL" id="EHB05920.1"/>
    </source>
</evidence>
<protein>
    <submittedName>
        <fullName evidence="2">Uncharacterized protein</fullName>
    </submittedName>
</protein>
<evidence type="ECO:0000313" key="3">
    <source>
        <dbReference type="Proteomes" id="UP000006813"/>
    </source>
</evidence>
<dbReference type="InParanoid" id="G5B9F9"/>
<feature type="compositionally biased region" description="Low complexity" evidence="1">
    <location>
        <begin position="15"/>
        <end position="30"/>
    </location>
</feature>
<evidence type="ECO:0000256" key="1">
    <source>
        <dbReference type="SAM" id="MobiDB-lite"/>
    </source>
</evidence>
<name>G5B9F9_HETGA</name>
<dbReference type="AlphaFoldDB" id="G5B9F9"/>